<protein>
    <submittedName>
        <fullName evidence="2">Uncharacterized protein MANES_S088800</fullName>
    </submittedName>
</protein>
<feature type="region of interest" description="Disordered" evidence="1">
    <location>
        <begin position="41"/>
        <end position="61"/>
    </location>
</feature>
<feature type="compositionally biased region" description="Polar residues" evidence="1">
    <location>
        <begin position="50"/>
        <end position="61"/>
    </location>
</feature>
<evidence type="ECO:0000313" key="2">
    <source>
        <dbReference type="EMBL" id="MBX00374.1"/>
    </source>
</evidence>
<dbReference type="AlphaFoldDB" id="A0A2P2K3S2"/>
<accession>A0A2P2K3S2</accession>
<name>A0A2P2K3S2_RHIMU</name>
<reference evidence="2" key="1">
    <citation type="submission" date="2018-02" db="EMBL/GenBank/DDBJ databases">
        <title>Rhizophora mucronata_Transcriptome.</title>
        <authorList>
            <person name="Meera S.P."/>
            <person name="Sreeshan A."/>
            <person name="Augustine A."/>
        </authorList>
    </citation>
    <scope>NUCLEOTIDE SEQUENCE</scope>
    <source>
        <tissue evidence="2">Leaf</tissue>
    </source>
</reference>
<dbReference type="EMBL" id="GGEC01019890">
    <property type="protein sequence ID" value="MBX00374.1"/>
    <property type="molecule type" value="Transcribed_RNA"/>
</dbReference>
<sequence>MFQTAPYNKIPLSDNKPNISYLPIHARKSRSQQVNQIIVPASKKRYQNHPIFSTQTTENHA</sequence>
<organism evidence="2">
    <name type="scientific">Rhizophora mucronata</name>
    <name type="common">Asiatic mangrove</name>
    <dbReference type="NCBI Taxonomy" id="61149"/>
    <lineage>
        <taxon>Eukaryota</taxon>
        <taxon>Viridiplantae</taxon>
        <taxon>Streptophyta</taxon>
        <taxon>Embryophyta</taxon>
        <taxon>Tracheophyta</taxon>
        <taxon>Spermatophyta</taxon>
        <taxon>Magnoliopsida</taxon>
        <taxon>eudicotyledons</taxon>
        <taxon>Gunneridae</taxon>
        <taxon>Pentapetalae</taxon>
        <taxon>rosids</taxon>
        <taxon>fabids</taxon>
        <taxon>Malpighiales</taxon>
        <taxon>Rhizophoraceae</taxon>
        <taxon>Rhizophora</taxon>
    </lineage>
</organism>
<evidence type="ECO:0000256" key="1">
    <source>
        <dbReference type="SAM" id="MobiDB-lite"/>
    </source>
</evidence>
<proteinExistence type="predicted"/>